<reference evidence="3" key="1">
    <citation type="submission" date="2016-11" db="EMBL/GenBank/DDBJ databases">
        <authorList>
            <person name="Shukria A."/>
            <person name="Stevens D.C."/>
        </authorList>
    </citation>
    <scope>NUCLEOTIDE SEQUENCE [LARGE SCALE GENOMIC DNA]</scope>
    <source>
        <strain evidence="3">Cbfe23</strain>
    </source>
</reference>
<gene>
    <name evidence="2" type="ORF">BON30_11295</name>
</gene>
<organism evidence="2 3">
    <name type="scientific">Cystobacter ferrugineus</name>
    <dbReference type="NCBI Taxonomy" id="83449"/>
    <lineage>
        <taxon>Bacteria</taxon>
        <taxon>Pseudomonadati</taxon>
        <taxon>Myxococcota</taxon>
        <taxon>Myxococcia</taxon>
        <taxon>Myxococcales</taxon>
        <taxon>Cystobacterineae</taxon>
        <taxon>Archangiaceae</taxon>
        <taxon>Cystobacter</taxon>
    </lineage>
</organism>
<keyword evidence="1" id="KW-1133">Transmembrane helix</keyword>
<name>A0A1L9BGN0_9BACT</name>
<keyword evidence="1" id="KW-0812">Transmembrane</keyword>
<dbReference type="Proteomes" id="UP000182229">
    <property type="component" value="Unassembled WGS sequence"/>
</dbReference>
<reference evidence="2 3" key="2">
    <citation type="submission" date="2016-12" db="EMBL/GenBank/DDBJ databases">
        <title>Draft Genome Sequence of Cystobacter ferrugineus Strain Cbfe23.</title>
        <authorList>
            <person name="Akbar S."/>
            <person name="Dowd S.E."/>
            <person name="Stevens D.C."/>
        </authorList>
    </citation>
    <scope>NUCLEOTIDE SEQUENCE [LARGE SCALE GENOMIC DNA]</scope>
    <source>
        <strain evidence="2 3">Cbfe23</strain>
    </source>
</reference>
<dbReference type="EMBL" id="MPIN01000002">
    <property type="protein sequence ID" value="OJH41432.1"/>
    <property type="molecule type" value="Genomic_DNA"/>
</dbReference>
<evidence type="ECO:0000313" key="3">
    <source>
        <dbReference type="Proteomes" id="UP000182229"/>
    </source>
</evidence>
<feature type="transmembrane region" description="Helical" evidence="1">
    <location>
        <begin position="143"/>
        <end position="165"/>
    </location>
</feature>
<proteinExistence type="predicted"/>
<feature type="transmembrane region" description="Helical" evidence="1">
    <location>
        <begin position="59"/>
        <end position="81"/>
    </location>
</feature>
<protein>
    <submittedName>
        <fullName evidence="2">Uncharacterized protein</fullName>
    </submittedName>
</protein>
<dbReference type="STRING" id="83449.BON30_11295"/>
<dbReference type="OrthoDB" id="9913789at2"/>
<accession>A0A1L9BGN0</accession>
<keyword evidence="3" id="KW-1185">Reference proteome</keyword>
<feature type="transmembrane region" description="Helical" evidence="1">
    <location>
        <begin position="109"/>
        <end position="131"/>
    </location>
</feature>
<evidence type="ECO:0000256" key="1">
    <source>
        <dbReference type="SAM" id="Phobius"/>
    </source>
</evidence>
<dbReference type="RefSeq" id="WP_071898007.1">
    <property type="nucleotide sequence ID" value="NZ_MPIN01000002.1"/>
</dbReference>
<keyword evidence="1" id="KW-0472">Membrane</keyword>
<sequence>MNPPLSATSREASASVLTEARLAPFPRWAGAAVFSPLVASYSLGLDAGSFVQLLHGTGAPFVVVGALVFLCALFSLSRWGLRFMLSKKHPHEPWLWEQTWRRELRDQQWVRLLVAWPILLFLVAFIAALHWMLYKEAFRQGHVLPGALLGLVLLVFDATIFMNVLRPTVLGTLALLRCGRMRLHLPGVPLELGTHCQVHLEAQPGLTHLSDVKVELRRVREWEETMGSGDDQGIQLVTHIEHSHAYTVDAAALREGRDLALALKLPEGGPEHSTALHATRRCHWELKLSSEVPGVDLDITFVLPVYYAVGGHPALAS</sequence>
<evidence type="ECO:0000313" key="2">
    <source>
        <dbReference type="EMBL" id="OJH41432.1"/>
    </source>
</evidence>
<dbReference type="AlphaFoldDB" id="A0A1L9BGN0"/>
<comment type="caution">
    <text evidence="2">The sequence shown here is derived from an EMBL/GenBank/DDBJ whole genome shotgun (WGS) entry which is preliminary data.</text>
</comment>